<accession>A0ABY4NJD5</accession>
<protein>
    <submittedName>
        <fullName evidence="1">Uncharacterized protein</fullName>
    </submittedName>
</protein>
<organism evidence="1 2">
    <name type="scientific">Alcaligenes aquatilis</name>
    <dbReference type="NCBI Taxonomy" id="323284"/>
    <lineage>
        <taxon>Bacteria</taxon>
        <taxon>Pseudomonadati</taxon>
        <taxon>Pseudomonadota</taxon>
        <taxon>Betaproteobacteria</taxon>
        <taxon>Burkholderiales</taxon>
        <taxon>Alcaligenaceae</taxon>
        <taxon>Alcaligenes</taxon>
    </lineage>
</organism>
<name>A0ABY4NJD5_9BURK</name>
<proteinExistence type="predicted"/>
<dbReference type="EMBL" id="CP094619">
    <property type="protein sequence ID" value="UQN37169.1"/>
    <property type="molecule type" value="Genomic_DNA"/>
</dbReference>
<reference evidence="1 2" key="1">
    <citation type="journal article" date="2022" name="Int. J. Syst. Evol. Microbiol.">
        <title>Characterization of Alcaligenes aquatilis as a novel member of heterotrophic nitrifier-aerobic denitrifier and its performance in treating piggery wastewater.</title>
        <authorList>
            <person name="Cao X."/>
            <person name="Zhao B."/>
            <person name="Wu Y."/>
            <person name="Huang J."/>
            <person name="Wang H."/>
            <person name="Sun X."/>
            <person name="Li S."/>
        </authorList>
    </citation>
    <scope>NUCLEOTIDE SEQUENCE [LARGE SCALE GENOMIC DNA]</scope>
    <source>
        <strain evidence="1 2">AS1</strain>
    </source>
</reference>
<dbReference type="RefSeq" id="WP_249461699.1">
    <property type="nucleotide sequence ID" value="NZ_CP094619.1"/>
</dbReference>
<keyword evidence="2" id="KW-1185">Reference proteome</keyword>
<sequence length="63" mass="7120">MMSPIAHLVVTDAEHLRTLAMLRSQLTDANRMPEVHAIYEGMFLLTQQLRDRARLLISTGKSA</sequence>
<gene>
    <name evidence="1" type="ORF">MTR80_05560</name>
</gene>
<evidence type="ECO:0000313" key="2">
    <source>
        <dbReference type="Proteomes" id="UP000831759"/>
    </source>
</evidence>
<dbReference type="Proteomes" id="UP000831759">
    <property type="component" value="Chromosome"/>
</dbReference>
<evidence type="ECO:0000313" key="1">
    <source>
        <dbReference type="EMBL" id="UQN37169.1"/>
    </source>
</evidence>
<dbReference type="GeneID" id="96868386"/>